<feature type="chain" id="PRO_5035232040" evidence="8">
    <location>
        <begin position="34"/>
        <end position="528"/>
    </location>
</feature>
<dbReference type="InterPro" id="IPR008979">
    <property type="entry name" value="Galactose-bd-like_sf"/>
</dbReference>
<dbReference type="EMBL" id="BOOG01000073">
    <property type="protein sequence ID" value="GIH73116.1"/>
    <property type="molecule type" value="Genomic_DNA"/>
</dbReference>
<keyword evidence="4 5" id="KW-0720">Serine protease</keyword>
<dbReference type="Pfam" id="PF01483">
    <property type="entry name" value="P_proprotein"/>
    <property type="match status" value="1"/>
</dbReference>
<dbReference type="Gene3D" id="2.60.120.260">
    <property type="entry name" value="Galactose-binding domain-like"/>
    <property type="match status" value="1"/>
</dbReference>
<dbReference type="InterPro" id="IPR022398">
    <property type="entry name" value="Peptidase_S8_His-AS"/>
</dbReference>
<evidence type="ECO:0000259" key="9">
    <source>
        <dbReference type="PROSITE" id="PS51829"/>
    </source>
</evidence>
<feature type="compositionally biased region" description="Pro residues" evidence="7">
    <location>
        <begin position="402"/>
        <end position="412"/>
    </location>
</feature>
<dbReference type="InterPro" id="IPR037045">
    <property type="entry name" value="S8pro/Inhibitor_I9_sf"/>
</dbReference>
<comment type="similarity">
    <text evidence="1 5 6">Belongs to the peptidase S8 family.</text>
</comment>
<dbReference type="PROSITE" id="PS51892">
    <property type="entry name" value="SUBTILASE"/>
    <property type="match status" value="1"/>
</dbReference>
<dbReference type="GO" id="GO:0005615">
    <property type="term" value="C:extracellular space"/>
    <property type="evidence" value="ECO:0007669"/>
    <property type="project" value="TreeGrafter"/>
</dbReference>
<protein>
    <submittedName>
        <fullName evidence="10">Serine protease</fullName>
    </submittedName>
</protein>
<dbReference type="Gene3D" id="3.30.70.80">
    <property type="entry name" value="Peptidase S8 propeptide/proteinase inhibitor I9"/>
    <property type="match status" value="1"/>
</dbReference>
<feature type="region of interest" description="Disordered" evidence="7">
    <location>
        <begin position="392"/>
        <end position="429"/>
    </location>
</feature>
<dbReference type="Gene3D" id="3.40.50.200">
    <property type="entry name" value="Peptidase S8/S53 domain"/>
    <property type="match status" value="1"/>
</dbReference>
<name>A0A8J3RF41_9ACTN</name>
<accession>A0A8J3RF41</accession>
<dbReference type="PRINTS" id="PR00723">
    <property type="entry name" value="SUBTILISIN"/>
</dbReference>
<dbReference type="InterPro" id="IPR050131">
    <property type="entry name" value="Peptidase_S8_subtilisin-like"/>
</dbReference>
<dbReference type="Proteomes" id="UP000610966">
    <property type="component" value="Unassembled WGS sequence"/>
</dbReference>
<evidence type="ECO:0000313" key="10">
    <source>
        <dbReference type="EMBL" id="GIH73116.1"/>
    </source>
</evidence>
<proteinExistence type="inferred from homology"/>
<evidence type="ECO:0000256" key="7">
    <source>
        <dbReference type="SAM" id="MobiDB-lite"/>
    </source>
</evidence>
<reference evidence="10" key="1">
    <citation type="submission" date="2021-01" db="EMBL/GenBank/DDBJ databases">
        <title>Whole genome shotgun sequence of Sphaerimonospora thailandensis NBRC 107569.</title>
        <authorList>
            <person name="Komaki H."/>
            <person name="Tamura T."/>
        </authorList>
    </citation>
    <scope>NUCLEOTIDE SEQUENCE</scope>
    <source>
        <strain evidence="10">NBRC 107569</strain>
    </source>
</reference>
<feature type="active site" description="Charge relay system" evidence="5">
    <location>
        <position position="191"/>
    </location>
</feature>
<feature type="active site" description="Charge relay system" evidence="5">
    <location>
        <position position="341"/>
    </location>
</feature>
<dbReference type="SUPFAM" id="SSF52743">
    <property type="entry name" value="Subtilisin-like"/>
    <property type="match status" value="1"/>
</dbReference>
<dbReference type="GO" id="GO:0006508">
    <property type="term" value="P:proteolysis"/>
    <property type="evidence" value="ECO:0007669"/>
    <property type="project" value="UniProtKB-KW"/>
</dbReference>
<dbReference type="InterPro" id="IPR010259">
    <property type="entry name" value="S8pro/Inhibitor_I9"/>
</dbReference>
<dbReference type="SUPFAM" id="SSF49785">
    <property type="entry name" value="Galactose-binding domain-like"/>
    <property type="match status" value="1"/>
</dbReference>
<dbReference type="InterPro" id="IPR015500">
    <property type="entry name" value="Peptidase_S8_subtilisin-rel"/>
</dbReference>
<dbReference type="PANTHER" id="PTHR43806:SF11">
    <property type="entry name" value="CEREVISIN-RELATED"/>
    <property type="match status" value="1"/>
</dbReference>
<dbReference type="RefSeq" id="WP_204018757.1">
    <property type="nucleotide sequence ID" value="NZ_BOOG01000073.1"/>
</dbReference>
<dbReference type="AlphaFoldDB" id="A0A8J3RF41"/>
<dbReference type="InterPro" id="IPR023828">
    <property type="entry name" value="Peptidase_S8_Ser-AS"/>
</dbReference>
<evidence type="ECO:0000256" key="5">
    <source>
        <dbReference type="PROSITE-ProRule" id="PRU01240"/>
    </source>
</evidence>
<dbReference type="PROSITE" id="PS00137">
    <property type="entry name" value="SUBTILASE_HIS"/>
    <property type="match status" value="1"/>
</dbReference>
<dbReference type="CDD" id="cd04077">
    <property type="entry name" value="Peptidases_S8_PCSK9_ProteinaseK_like"/>
    <property type="match status" value="1"/>
</dbReference>
<dbReference type="PROSITE" id="PS51829">
    <property type="entry name" value="P_HOMO_B"/>
    <property type="match status" value="1"/>
</dbReference>
<evidence type="ECO:0000256" key="2">
    <source>
        <dbReference type="ARBA" id="ARBA00022670"/>
    </source>
</evidence>
<dbReference type="PROSITE" id="PS00138">
    <property type="entry name" value="SUBTILASE_SER"/>
    <property type="match status" value="1"/>
</dbReference>
<dbReference type="GO" id="GO:0004252">
    <property type="term" value="F:serine-type endopeptidase activity"/>
    <property type="evidence" value="ECO:0007669"/>
    <property type="project" value="UniProtKB-UniRule"/>
</dbReference>
<dbReference type="FunFam" id="3.40.50.200:FF:000014">
    <property type="entry name" value="Proteinase K"/>
    <property type="match status" value="1"/>
</dbReference>
<evidence type="ECO:0000256" key="4">
    <source>
        <dbReference type="ARBA" id="ARBA00022825"/>
    </source>
</evidence>
<dbReference type="InterPro" id="IPR034193">
    <property type="entry name" value="PCSK9_ProteinaseK-like"/>
</dbReference>
<evidence type="ECO:0000256" key="6">
    <source>
        <dbReference type="RuleBase" id="RU003355"/>
    </source>
</evidence>
<keyword evidence="3 5" id="KW-0378">Hydrolase</keyword>
<dbReference type="Pfam" id="PF00082">
    <property type="entry name" value="Peptidase_S8"/>
    <property type="match status" value="1"/>
</dbReference>
<dbReference type="SUPFAM" id="SSF54897">
    <property type="entry name" value="Protease propeptides/inhibitors"/>
    <property type="match status" value="1"/>
</dbReference>
<evidence type="ECO:0000256" key="1">
    <source>
        <dbReference type="ARBA" id="ARBA00011073"/>
    </source>
</evidence>
<dbReference type="PROSITE" id="PS51318">
    <property type="entry name" value="TAT"/>
    <property type="match status" value="1"/>
</dbReference>
<dbReference type="InterPro" id="IPR002884">
    <property type="entry name" value="P_dom"/>
</dbReference>
<sequence>MRNTPNPRRVALAALVTAGTAVAGLAITAPAQADPVKIRSAAEPVPGSYIVAFKDETARPGVTSDRANELARKYNGKIKFVYTAGLRGFAVKMSENDALRLAADPAVAYVQRDGTAHIADTQNNATWGIDRIDQRNLPLNQTYTYSAKAENVTAYIVDTGIYKDHRDYGGRASYGYDFIDNDSTPQDCHGHGTHVAGTVGSNTYGVAKGVKLVGVRVLNCQGTGEWSQIIAGIDWVVKNAARPAVVNMSIGGGADTSVDNAVKQAVDAGITMVVAAGNDSANACNYSPARAPSAITVGATDSRDTRSSFSNHGSCLDIFAPGSSILSTSNSGGTATMSGTSMASPHVAGAAALYLSGNPSATPAQVAQALVANATPNVVSSPGSGSPNKLLYTGFIGGGGPSPSPSPTPNPPNCSGGSNGDDVSIPDAGSAVTSPLTLSGCSGKGTTTTGVKVDIVHSYTGDLVIDLVGPSGAVYNLKQAGGVGSADGVHQTFTVNTSAEDRDGTWKLQVHDVYSYDVGKIDSWSISF</sequence>
<feature type="active site" description="Charge relay system" evidence="5">
    <location>
        <position position="158"/>
    </location>
</feature>
<dbReference type="InterPro" id="IPR036852">
    <property type="entry name" value="Peptidase_S8/S53_dom_sf"/>
</dbReference>
<feature type="signal peptide" evidence="8">
    <location>
        <begin position="1"/>
        <end position="33"/>
    </location>
</feature>
<dbReference type="Pfam" id="PF05922">
    <property type="entry name" value="Inhibitor_I9"/>
    <property type="match status" value="1"/>
</dbReference>
<dbReference type="PANTHER" id="PTHR43806">
    <property type="entry name" value="PEPTIDASE S8"/>
    <property type="match status" value="1"/>
</dbReference>
<comment type="caution">
    <text evidence="10">The sequence shown here is derived from an EMBL/GenBank/DDBJ whole genome shotgun (WGS) entry which is preliminary data.</text>
</comment>
<keyword evidence="2 5" id="KW-0645">Protease</keyword>
<organism evidence="10 11">
    <name type="scientific">Sphaerimonospora thailandensis</name>
    <dbReference type="NCBI Taxonomy" id="795644"/>
    <lineage>
        <taxon>Bacteria</taxon>
        <taxon>Bacillati</taxon>
        <taxon>Actinomycetota</taxon>
        <taxon>Actinomycetes</taxon>
        <taxon>Streptosporangiales</taxon>
        <taxon>Streptosporangiaceae</taxon>
        <taxon>Sphaerimonospora</taxon>
    </lineage>
</organism>
<evidence type="ECO:0000313" key="11">
    <source>
        <dbReference type="Proteomes" id="UP000610966"/>
    </source>
</evidence>
<keyword evidence="11" id="KW-1185">Reference proteome</keyword>
<dbReference type="InterPro" id="IPR006311">
    <property type="entry name" value="TAT_signal"/>
</dbReference>
<dbReference type="PROSITE" id="PS00136">
    <property type="entry name" value="SUBTILASE_ASP"/>
    <property type="match status" value="1"/>
</dbReference>
<gene>
    <name evidence="10" type="ORF">Mth01_53690</name>
</gene>
<evidence type="ECO:0000256" key="3">
    <source>
        <dbReference type="ARBA" id="ARBA00022801"/>
    </source>
</evidence>
<dbReference type="InterPro" id="IPR000209">
    <property type="entry name" value="Peptidase_S8/S53_dom"/>
</dbReference>
<keyword evidence="8" id="KW-0732">Signal</keyword>
<evidence type="ECO:0000256" key="8">
    <source>
        <dbReference type="SAM" id="SignalP"/>
    </source>
</evidence>
<feature type="domain" description="P/Homo B" evidence="9">
    <location>
        <begin position="408"/>
        <end position="528"/>
    </location>
</feature>
<dbReference type="InterPro" id="IPR023827">
    <property type="entry name" value="Peptidase_S8_Asp-AS"/>
</dbReference>